<reference evidence="3 4" key="1">
    <citation type="journal article" date="2016" name="Nat. Commun.">
        <title>Thousands of microbial genomes shed light on interconnected biogeochemical processes in an aquifer system.</title>
        <authorList>
            <person name="Anantharaman K."/>
            <person name="Brown C.T."/>
            <person name="Hug L.A."/>
            <person name="Sharon I."/>
            <person name="Castelle C.J."/>
            <person name="Probst A.J."/>
            <person name="Thomas B.C."/>
            <person name="Singh A."/>
            <person name="Wilkins M.J."/>
            <person name="Karaoz U."/>
            <person name="Brodie E.L."/>
            <person name="Williams K.H."/>
            <person name="Hubbard S.S."/>
            <person name="Banfield J.F."/>
        </authorList>
    </citation>
    <scope>NUCLEOTIDE SEQUENCE [LARGE SCALE GENOMIC DNA]</scope>
</reference>
<evidence type="ECO:0000256" key="1">
    <source>
        <dbReference type="SAM" id="Phobius"/>
    </source>
</evidence>
<dbReference type="Pfam" id="PF12836">
    <property type="entry name" value="HHH_3"/>
    <property type="match status" value="1"/>
</dbReference>
<dbReference type="PANTHER" id="PTHR21180">
    <property type="entry name" value="ENDONUCLEASE/EXONUCLEASE/PHOSPHATASE FAMILY DOMAIN-CONTAINING PROTEIN 1"/>
    <property type="match status" value="1"/>
</dbReference>
<keyword evidence="1" id="KW-0472">Membrane</keyword>
<evidence type="ECO:0000313" key="3">
    <source>
        <dbReference type="EMBL" id="OGG22208.1"/>
    </source>
</evidence>
<protein>
    <recommendedName>
        <fullName evidence="2">Soluble ligand binding domain-containing protein</fullName>
    </recommendedName>
</protein>
<keyword evidence="1" id="KW-0812">Transmembrane</keyword>
<dbReference type="Pfam" id="PF10531">
    <property type="entry name" value="SLBB"/>
    <property type="match status" value="1"/>
</dbReference>
<dbReference type="PANTHER" id="PTHR21180:SF32">
    <property type="entry name" value="ENDONUCLEASE_EXONUCLEASE_PHOSPHATASE FAMILY DOMAIN-CONTAINING PROTEIN 1"/>
    <property type="match status" value="1"/>
</dbReference>
<evidence type="ECO:0000259" key="2">
    <source>
        <dbReference type="Pfam" id="PF10531"/>
    </source>
</evidence>
<name>A0A1F6ABW7_9BACT</name>
<dbReference type="InterPro" id="IPR051675">
    <property type="entry name" value="Endo/Exo/Phosphatase_dom_1"/>
</dbReference>
<sequence length="213" mass="22847">MAEYLESDNLPGNSFADIPRVISLYKIPLILTAVGIILFIAVIVLQIKANSNTPDVVFETATGSTRLKIAFDIEGAVEKPGLYQLDEGTRVDDILILAGGFSANADREWAEKSLNRAAKLIDGGKIYIPSVDEISSGKVLSNLRNPSNLLGITTGNININTASQSELESLPGVGPATALKIISGRPYMSLDELKSKKIAGNALYEKIKEMISI</sequence>
<accession>A0A1F6ABW7</accession>
<dbReference type="GO" id="GO:0015628">
    <property type="term" value="P:protein secretion by the type II secretion system"/>
    <property type="evidence" value="ECO:0007669"/>
    <property type="project" value="TreeGrafter"/>
</dbReference>
<dbReference type="GO" id="GO:0015627">
    <property type="term" value="C:type II protein secretion system complex"/>
    <property type="evidence" value="ECO:0007669"/>
    <property type="project" value="TreeGrafter"/>
</dbReference>
<feature type="domain" description="Soluble ligand binding" evidence="2">
    <location>
        <begin position="73"/>
        <end position="107"/>
    </location>
</feature>
<keyword evidence="1" id="KW-1133">Transmembrane helix</keyword>
<dbReference type="EMBL" id="MFJN01000007">
    <property type="protein sequence ID" value="OGG22208.1"/>
    <property type="molecule type" value="Genomic_DNA"/>
</dbReference>
<dbReference type="STRING" id="1798384.A3D03_04625"/>
<comment type="caution">
    <text evidence="3">The sequence shown here is derived from an EMBL/GenBank/DDBJ whole genome shotgun (WGS) entry which is preliminary data.</text>
</comment>
<dbReference type="Proteomes" id="UP000177092">
    <property type="component" value="Unassembled WGS sequence"/>
</dbReference>
<evidence type="ECO:0000313" key="4">
    <source>
        <dbReference type="Proteomes" id="UP000177092"/>
    </source>
</evidence>
<feature type="transmembrane region" description="Helical" evidence="1">
    <location>
        <begin position="27"/>
        <end position="45"/>
    </location>
</feature>
<dbReference type="Gene3D" id="1.10.150.320">
    <property type="entry name" value="Photosystem II 12 kDa extrinsic protein"/>
    <property type="match status" value="1"/>
</dbReference>
<dbReference type="SUPFAM" id="SSF81585">
    <property type="entry name" value="PsbU/PolX domain-like"/>
    <property type="match status" value="1"/>
</dbReference>
<organism evidence="3 4">
    <name type="scientific">Candidatus Gottesmanbacteria bacterium RIFCSPHIGHO2_02_FULL_40_13</name>
    <dbReference type="NCBI Taxonomy" id="1798384"/>
    <lineage>
        <taxon>Bacteria</taxon>
        <taxon>Candidatus Gottesmaniibacteriota</taxon>
    </lineage>
</organism>
<dbReference type="Gene3D" id="3.10.560.10">
    <property type="entry name" value="Outer membrane lipoprotein wza domain like"/>
    <property type="match status" value="1"/>
</dbReference>
<proteinExistence type="predicted"/>
<gene>
    <name evidence="3" type="ORF">A3D03_04625</name>
</gene>
<dbReference type="InterPro" id="IPR019554">
    <property type="entry name" value="Soluble_ligand-bd"/>
</dbReference>
<dbReference type="AlphaFoldDB" id="A0A1F6ABW7"/>